<comment type="similarity">
    <text evidence="1">Belongs to the small GTPase superfamily. Ras family.</text>
</comment>
<dbReference type="InterPro" id="IPR051065">
    <property type="entry name" value="Ras-related_GTPase"/>
</dbReference>
<dbReference type="EMBL" id="CADEPI010000339">
    <property type="protein sequence ID" value="CAB3384163.1"/>
    <property type="molecule type" value="Genomic_DNA"/>
</dbReference>
<dbReference type="InterPro" id="IPR027417">
    <property type="entry name" value="P-loop_NTPase"/>
</dbReference>
<evidence type="ECO:0000256" key="3">
    <source>
        <dbReference type="ARBA" id="ARBA00022801"/>
    </source>
</evidence>
<organism evidence="6 7">
    <name type="scientific">Cloeon dipterum</name>
    <dbReference type="NCBI Taxonomy" id="197152"/>
    <lineage>
        <taxon>Eukaryota</taxon>
        <taxon>Metazoa</taxon>
        <taxon>Ecdysozoa</taxon>
        <taxon>Arthropoda</taxon>
        <taxon>Hexapoda</taxon>
        <taxon>Insecta</taxon>
        <taxon>Pterygota</taxon>
        <taxon>Palaeoptera</taxon>
        <taxon>Ephemeroptera</taxon>
        <taxon>Pisciforma</taxon>
        <taxon>Baetidae</taxon>
        <taxon>Cloeon</taxon>
    </lineage>
</organism>
<protein>
    <recommendedName>
        <fullName evidence="2">small monomeric GTPase</fullName>
        <ecNumber evidence="2">3.6.5.2</ecNumber>
    </recommendedName>
</protein>
<name>A0A8S1DKE7_9INSE</name>
<dbReference type="SMART" id="SM00175">
    <property type="entry name" value="RAB"/>
    <property type="match status" value="1"/>
</dbReference>
<dbReference type="EC" id="3.6.5.2" evidence="2"/>
<evidence type="ECO:0000313" key="6">
    <source>
        <dbReference type="EMBL" id="CAB3384163.1"/>
    </source>
</evidence>
<dbReference type="SMART" id="SM00174">
    <property type="entry name" value="RHO"/>
    <property type="match status" value="1"/>
</dbReference>
<dbReference type="Proteomes" id="UP000494165">
    <property type="component" value="Unassembled WGS sequence"/>
</dbReference>
<dbReference type="PROSITE" id="PS51419">
    <property type="entry name" value="RAB"/>
    <property type="match status" value="1"/>
</dbReference>
<keyword evidence="7" id="KW-1185">Reference proteome</keyword>
<sequence length="231" mass="25050">MNIRRKKSGLTEVKVAVIGASGVGKTALTVRFLTKRYIGEYDHQNEARYKHEALVDGDTVVFEIVDSCPARMAASSGGGGGGQQQLCSSETAAWADGFVFVFSITDKLSFELLRLAKQQVKEARRGANCPAPCVLVGGKSDLLHFRQVSMDEGEQLAREWECSYMEVAAAEEVQSSTAVFQAVCREVQAARRRGKQSLLDRMFASAKSAKSAASNNGPRFYARGKSDSALP</sequence>
<dbReference type="AlphaFoldDB" id="A0A8S1DKE7"/>
<dbReference type="Pfam" id="PF00071">
    <property type="entry name" value="Ras"/>
    <property type="match status" value="1"/>
</dbReference>
<evidence type="ECO:0000256" key="1">
    <source>
        <dbReference type="ARBA" id="ARBA00008344"/>
    </source>
</evidence>
<comment type="catalytic activity">
    <reaction evidence="4">
        <text>GTP + H2O = GDP + phosphate + H(+)</text>
        <dbReference type="Rhea" id="RHEA:19669"/>
        <dbReference type="ChEBI" id="CHEBI:15377"/>
        <dbReference type="ChEBI" id="CHEBI:15378"/>
        <dbReference type="ChEBI" id="CHEBI:37565"/>
        <dbReference type="ChEBI" id="CHEBI:43474"/>
        <dbReference type="ChEBI" id="CHEBI:58189"/>
        <dbReference type="EC" id="3.6.5.2"/>
    </reaction>
</comment>
<dbReference type="PROSITE" id="PS51421">
    <property type="entry name" value="RAS"/>
    <property type="match status" value="1"/>
</dbReference>
<dbReference type="PANTHER" id="PTHR45704">
    <property type="entry name" value="RAS-LIKE FAMILY MEMBER 11"/>
    <property type="match status" value="1"/>
</dbReference>
<dbReference type="PRINTS" id="PR00449">
    <property type="entry name" value="RASTRNSFRMNG"/>
</dbReference>
<dbReference type="InterPro" id="IPR001806">
    <property type="entry name" value="Small_GTPase"/>
</dbReference>
<dbReference type="GO" id="GO:0003925">
    <property type="term" value="F:G protein activity"/>
    <property type="evidence" value="ECO:0007669"/>
    <property type="project" value="UniProtKB-EC"/>
</dbReference>
<dbReference type="SUPFAM" id="SSF52540">
    <property type="entry name" value="P-loop containing nucleoside triphosphate hydrolases"/>
    <property type="match status" value="1"/>
</dbReference>
<dbReference type="SMART" id="SM00173">
    <property type="entry name" value="RAS"/>
    <property type="match status" value="1"/>
</dbReference>
<reference evidence="6 7" key="1">
    <citation type="submission" date="2020-04" db="EMBL/GenBank/DDBJ databases">
        <authorList>
            <person name="Alioto T."/>
            <person name="Alioto T."/>
            <person name="Gomez Garrido J."/>
        </authorList>
    </citation>
    <scope>NUCLEOTIDE SEQUENCE [LARGE SCALE GENOMIC DNA]</scope>
</reference>
<feature type="region of interest" description="Disordered" evidence="5">
    <location>
        <begin position="207"/>
        <end position="231"/>
    </location>
</feature>
<evidence type="ECO:0000256" key="5">
    <source>
        <dbReference type="SAM" id="MobiDB-lite"/>
    </source>
</evidence>
<evidence type="ECO:0000256" key="4">
    <source>
        <dbReference type="ARBA" id="ARBA00048098"/>
    </source>
</evidence>
<accession>A0A8S1DKE7</accession>
<comment type="caution">
    <text evidence="6">The sequence shown here is derived from an EMBL/GenBank/DDBJ whole genome shotgun (WGS) entry which is preliminary data.</text>
</comment>
<keyword evidence="3" id="KW-0378">Hydrolase</keyword>
<dbReference type="GO" id="GO:0005525">
    <property type="term" value="F:GTP binding"/>
    <property type="evidence" value="ECO:0007669"/>
    <property type="project" value="InterPro"/>
</dbReference>
<dbReference type="OrthoDB" id="18798at2759"/>
<evidence type="ECO:0000313" key="7">
    <source>
        <dbReference type="Proteomes" id="UP000494165"/>
    </source>
</evidence>
<evidence type="ECO:0000256" key="2">
    <source>
        <dbReference type="ARBA" id="ARBA00011984"/>
    </source>
</evidence>
<gene>
    <name evidence="6" type="ORF">CLODIP_2_CD11181</name>
</gene>
<proteinExistence type="inferred from homology"/>
<dbReference type="Gene3D" id="3.40.50.300">
    <property type="entry name" value="P-loop containing nucleotide triphosphate hydrolases"/>
    <property type="match status" value="1"/>
</dbReference>